<dbReference type="Proteomes" id="UP000184188">
    <property type="component" value="Unassembled WGS sequence"/>
</dbReference>
<organism evidence="4 5">
    <name type="scientific">Penicilliopsis zonata CBS 506.65</name>
    <dbReference type="NCBI Taxonomy" id="1073090"/>
    <lineage>
        <taxon>Eukaryota</taxon>
        <taxon>Fungi</taxon>
        <taxon>Dikarya</taxon>
        <taxon>Ascomycota</taxon>
        <taxon>Pezizomycotina</taxon>
        <taxon>Eurotiomycetes</taxon>
        <taxon>Eurotiomycetidae</taxon>
        <taxon>Eurotiales</taxon>
        <taxon>Aspergillaceae</taxon>
        <taxon>Penicilliopsis</taxon>
    </lineage>
</organism>
<keyword evidence="2" id="KW-0472">Membrane</keyword>
<dbReference type="GeneID" id="34615639"/>
<accession>A0A1L9SKG4</accession>
<dbReference type="PANTHER" id="PTHR47284">
    <property type="entry name" value="FATTY-ACID-BINDING PROTEIN 2"/>
    <property type="match status" value="1"/>
</dbReference>
<dbReference type="EMBL" id="KV878340">
    <property type="protein sequence ID" value="OJJ47591.1"/>
    <property type="molecule type" value="Genomic_DNA"/>
</dbReference>
<dbReference type="VEuPathDB" id="FungiDB:ASPZODRAFT_63725"/>
<dbReference type="STRING" id="1073090.A0A1L9SKG4"/>
<gene>
    <name evidence="4" type="ORF">ASPZODRAFT_63725</name>
</gene>
<dbReference type="InterPro" id="IPR016087">
    <property type="entry name" value="Chalcone_isomerase"/>
</dbReference>
<feature type="domain" description="Chalcone isomerase" evidence="3">
    <location>
        <begin position="190"/>
        <end position="417"/>
    </location>
</feature>
<feature type="transmembrane region" description="Helical" evidence="2">
    <location>
        <begin position="76"/>
        <end position="95"/>
    </location>
</feature>
<dbReference type="AlphaFoldDB" id="A0A1L9SKG4"/>
<dbReference type="Gene3D" id="3.50.70.10">
    <property type="match status" value="1"/>
</dbReference>
<keyword evidence="5" id="KW-1185">Reference proteome</keyword>
<dbReference type="RefSeq" id="XP_022582101.1">
    <property type="nucleotide sequence ID" value="XM_022729175.1"/>
</dbReference>
<keyword evidence="2" id="KW-0812">Transmembrane</keyword>
<dbReference type="PANTHER" id="PTHR47284:SF3">
    <property type="entry name" value="FATTY-ACID-BINDING PROTEIN 2"/>
    <property type="match status" value="1"/>
</dbReference>
<sequence length="431" mass="46440">MSIARSALQGSKPWRTCARCIRHPQYRRSSPITTGRFLSSTPSVRSQAARNPLRSNTDAGEAGLTREQAVARYQRSMMLSAAGILACAAAMYGVIKLDVFGLPEKESDGATTTTTTTITNTMKLDGPAGFPTSPSITQIQGLDGVQQVPTGTSTIPHFPSTIQLPKHLDDSSLSPGAELNVSEAASQESEEYQLLGLGIRTVSFLSIQVYVVGLYVAKSDIAELQHRLMQTAANPPIDQVEGITPAVATSLVPQERDQLKQLLLDPERGEAAWTAIIKANGLRTAFRIVPTRNTDFLHLRDGWVRSITNRAKASSSSSSSPDSSSVSEFQDETFRKALSEFRAAFGGGQRKNVPKAQPLLLIRGAQGTLDAVVQPDASKAVFRFMGRVTDERIGRLVWLNYLAGKTVASESARQSVVEGVMGIVERPVGTV</sequence>
<keyword evidence="2" id="KW-1133">Transmembrane helix</keyword>
<evidence type="ECO:0000259" key="3">
    <source>
        <dbReference type="Pfam" id="PF16035"/>
    </source>
</evidence>
<evidence type="ECO:0000313" key="4">
    <source>
        <dbReference type="EMBL" id="OJJ47591.1"/>
    </source>
</evidence>
<dbReference type="OrthoDB" id="18193at2759"/>
<dbReference type="InterPro" id="IPR016088">
    <property type="entry name" value="Chalcone_isomerase_3-sand"/>
</dbReference>
<dbReference type="InterPro" id="IPR036298">
    <property type="entry name" value="Chalcone_isomerase_sf"/>
</dbReference>
<feature type="region of interest" description="Disordered" evidence="1">
    <location>
        <begin position="31"/>
        <end position="62"/>
    </location>
</feature>
<evidence type="ECO:0000256" key="2">
    <source>
        <dbReference type="SAM" id="Phobius"/>
    </source>
</evidence>
<evidence type="ECO:0000313" key="5">
    <source>
        <dbReference type="Proteomes" id="UP000184188"/>
    </source>
</evidence>
<feature type="compositionally biased region" description="Polar residues" evidence="1">
    <location>
        <begin position="31"/>
        <end position="58"/>
    </location>
</feature>
<evidence type="ECO:0000256" key="1">
    <source>
        <dbReference type="SAM" id="MobiDB-lite"/>
    </source>
</evidence>
<dbReference type="SUPFAM" id="SSF54626">
    <property type="entry name" value="Chalcone isomerase"/>
    <property type="match status" value="1"/>
</dbReference>
<proteinExistence type="predicted"/>
<dbReference type="Pfam" id="PF16035">
    <property type="entry name" value="Chalcone_2"/>
    <property type="match status" value="1"/>
</dbReference>
<reference evidence="5" key="1">
    <citation type="journal article" date="2017" name="Genome Biol.">
        <title>Comparative genomics reveals high biological diversity and specific adaptations in the industrially and medically important fungal genus Aspergillus.</title>
        <authorList>
            <person name="de Vries R.P."/>
            <person name="Riley R."/>
            <person name="Wiebenga A."/>
            <person name="Aguilar-Osorio G."/>
            <person name="Amillis S."/>
            <person name="Uchima C.A."/>
            <person name="Anderluh G."/>
            <person name="Asadollahi M."/>
            <person name="Askin M."/>
            <person name="Barry K."/>
            <person name="Battaglia E."/>
            <person name="Bayram O."/>
            <person name="Benocci T."/>
            <person name="Braus-Stromeyer S.A."/>
            <person name="Caldana C."/>
            <person name="Canovas D."/>
            <person name="Cerqueira G.C."/>
            <person name="Chen F."/>
            <person name="Chen W."/>
            <person name="Choi C."/>
            <person name="Clum A."/>
            <person name="Dos Santos R.A."/>
            <person name="Damasio A.R."/>
            <person name="Diallinas G."/>
            <person name="Emri T."/>
            <person name="Fekete E."/>
            <person name="Flipphi M."/>
            <person name="Freyberg S."/>
            <person name="Gallo A."/>
            <person name="Gournas C."/>
            <person name="Habgood R."/>
            <person name="Hainaut M."/>
            <person name="Harispe M.L."/>
            <person name="Henrissat B."/>
            <person name="Hilden K.S."/>
            <person name="Hope R."/>
            <person name="Hossain A."/>
            <person name="Karabika E."/>
            <person name="Karaffa L."/>
            <person name="Karanyi Z."/>
            <person name="Krasevec N."/>
            <person name="Kuo A."/>
            <person name="Kusch H."/>
            <person name="LaButti K."/>
            <person name="Lagendijk E.L."/>
            <person name="Lapidus A."/>
            <person name="Levasseur A."/>
            <person name="Lindquist E."/>
            <person name="Lipzen A."/>
            <person name="Logrieco A.F."/>
            <person name="MacCabe A."/>
            <person name="Maekelae M.R."/>
            <person name="Malavazi I."/>
            <person name="Melin P."/>
            <person name="Meyer V."/>
            <person name="Mielnichuk N."/>
            <person name="Miskei M."/>
            <person name="Molnar A.P."/>
            <person name="Mule G."/>
            <person name="Ngan C.Y."/>
            <person name="Orejas M."/>
            <person name="Orosz E."/>
            <person name="Ouedraogo J.P."/>
            <person name="Overkamp K.M."/>
            <person name="Park H.-S."/>
            <person name="Perrone G."/>
            <person name="Piumi F."/>
            <person name="Punt P.J."/>
            <person name="Ram A.F."/>
            <person name="Ramon A."/>
            <person name="Rauscher S."/>
            <person name="Record E."/>
            <person name="Riano-Pachon D.M."/>
            <person name="Robert V."/>
            <person name="Roehrig J."/>
            <person name="Ruller R."/>
            <person name="Salamov A."/>
            <person name="Salih N.S."/>
            <person name="Samson R.A."/>
            <person name="Sandor E."/>
            <person name="Sanguinetti M."/>
            <person name="Schuetze T."/>
            <person name="Sepcic K."/>
            <person name="Shelest E."/>
            <person name="Sherlock G."/>
            <person name="Sophianopoulou V."/>
            <person name="Squina F.M."/>
            <person name="Sun H."/>
            <person name="Susca A."/>
            <person name="Todd R.B."/>
            <person name="Tsang A."/>
            <person name="Unkles S.E."/>
            <person name="van de Wiele N."/>
            <person name="van Rossen-Uffink D."/>
            <person name="Oliveira J.V."/>
            <person name="Vesth T.C."/>
            <person name="Visser J."/>
            <person name="Yu J.-H."/>
            <person name="Zhou M."/>
            <person name="Andersen M.R."/>
            <person name="Archer D.B."/>
            <person name="Baker S.E."/>
            <person name="Benoit I."/>
            <person name="Brakhage A.A."/>
            <person name="Braus G.H."/>
            <person name="Fischer R."/>
            <person name="Frisvad J.C."/>
            <person name="Goldman G.H."/>
            <person name="Houbraken J."/>
            <person name="Oakley B."/>
            <person name="Pocsi I."/>
            <person name="Scazzocchio C."/>
            <person name="Seiboth B."/>
            <person name="vanKuyk P.A."/>
            <person name="Wortman J."/>
            <person name="Dyer P.S."/>
            <person name="Grigoriev I.V."/>
        </authorList>
    </citation>
    <scope>NUCLEOTIDE SEQUENCE [LARGE SCALE GENOMIC DNA]</scope>
    <source>
        <strain evidence="5">CBS 506.65</strain>
    </source>
</reference>
<dbReference type="GO" id="GO:0016872">
    <property type="term" value="F:intramolecular lyase activity"/>
    <property type="evidence" value="ECO:0007669"/>
    <property type="project" value="InterPro"/>
</dbReference>
<protein>
    <recommendedName>
        <fullName evidence="3">Chalcone isomerase domain-containing protein</fullName>
    </recommendedName>
</protein>
<name>A0A1L9SKG4_9EURO</name>